<dbReference type="InterPro" id="IPR000073">
    <property type="entry name" value="AB_hydrolase_1"/>
</dbReference>
<organism evidence="3 4">
    <name type="scientific">Ktedonosporobacter rubrisoli</name>
    <dbReference type="NCBI Taxonomy" id="2509675"/>
    <lineage>
        <taxon>Bacteria</taxon>
        <taxon>Bacillati</taxon>
        <taxon>Chloroflexota</taxon>
        <taxon>Ktedonobacteria</taxon>
        <taxon>Ktedonobacterales</taxon>
        <taxon>Ktedonosporobacteraceae</taxon>
        <taxon>Ktedonosporobacter</taxon>
    </lineage>
</organism>
<feature type="domain" description="AB hydrolase-1" evidence="2">
    <location>
        <begin position="95"/>
        <end position="333"/>
    </location>
</feature>
<accession>A0A4P6K3T2</accession>
<proteinExistence type="predicted"/>
<keyword evidence="4" id="KW-1185">Reference proteome</keyword>
<dbReference type="AlphaFoldDB" id="A0A4P6K3T2"/>
<evidence type="ECO:0000313" key="3">
    <source>
        <dbReference type="EMBL" id="QBD82622.1"/>
    </source>
</evidence>
<dbReference type="InterPro" id="IPR000639">
    <property type="entry name" value="Epox_hydrolase-like"/>
</dbReference>
<evidence type="ECO:0000256" key="1">
    <source>
        <dbReference type="ARBA" id="ARBA00022801"/>
    </source>
</evidence>
<evidence type="ECO:0000259" key="2">
    <source>
        <dbReference type="Pfam" id="PF12697"/>
    </source>
</evidence>
<protein>
    <submittedName>
        <fullName evidence="3">Alpha/beta hydrolase</fullName>
    </submittedName>
</protein>
<sequence length="342" mass="39099">MPMMNAPEQETPLQLLNDSLFSFIISYLSITMHRLNDRCIFTRLRVCLSMINIRPLHSPQKEKHTMSRSTQPQAGTAKVHGTQLYYETAGSGHPLVLIHGGYMDRRMWNDQFYAFAKHYWVIRYDIRGFGKSELPPVAYADRQDLYDLLNYLGVEKTYLLGLSLGGVIAIDFTLEHPDMVDALILVGTPVSGFPVELLYTEEQLEQQRSRGVAFEKAIQERNRPAMVDALMQDPTLVPSPKYPAARERVRTNLSEYSFAWVLDPAPRQNLEPPAYERLTEIQVPTLIAMGAEDDSRLFKDADKLERDIVRASRATIAETHHMPNMEKPQEFNALILDFLGKL</sequence>
<dbReference type="SUPFAM" id="SSF53474">
    <property type="entry name" value="alpha/beta-Hydrolases"/>
    <property type="match status" value="1"/>
</dbReference>
<dbReference type="Pfam" id="PF12697">
    <property type="entry name" value="Abhydrolase_6"/>
    <property type="match status" value="1"/>
</dbReference>
<dbReference type="Gene3D" id="3.40.50.1820">
    <property type="entry name" value="alpha/beta hydrolase"/>
    <property type="match status" value="1"/>
</dbReference>
<dbReference type="KEGG" id="kbs:EPA93_44320"/>
<gene>
    <name evidence="3" type="ORF">EPA93_44320</name>
</gene>
<dbReference type="GO" id="GO:0016787">
    <property type="term" value="F:hydrolase activity"/>
    <property type="evidence" value="ECO:0007669"/>
    <property type="project" value="UniProtKB-KW"/>
</dbReference>
<dbReference type="InterPro" id="IPR029058">
    <property type="entry name" value="AB_hydrolase_fold"/>
</dbReference>
<dbReference type="PRINTS" id="PR00111">
    <property type="entry name" value="ABHYDROLASE"/>
</dbReference>
<evidence type="ECO:0000313" key="4">
    <source>
        <dbReference type="Proteomes" id="UP000290365"/>
    </source>
</evidence>
<name>A0A4P6K3T2_KTERU</name>
<dbReference type="Proteomes" id="UP000290365">
    <property type="component" value="Chromosome"/>
</dbReference>
<dbReference type="EMBL" id="CP035758">
    <property type="protein sequence ID" value="QBD82622.1"/>
    <property type="molecule type" value="Genomic_DNA"/>
</dbReference>
<dbReference type="InterPro" id="IPR050266">
    <property type="entry name" value="AB_hydrolase_sf"/>
</dbReference>
<keyword evidence="1 3" id="KW-0378">Hydrolase</keyword>
<dbReference type="PRINTS" id="PR00412">
    <property type="entry name" value="EPOXHYDRLASE"/>
</dbReference>
<dbReference type="PANTHER" id="PTHR43798:SF31">
    <property type="entry name" value="AB HYDROLASE SUPERFAMILY PROTEIN YCLE"/>
    <property type="match status" value="1"/>
</dbReference>
<reference evidence="3 4" key="1">
    <citation type="submission" date="2019-01" db="EMBL/GenBank/DDBJ databases">
        <title>Ktedonosporobacter rubrisoli SCAWS-G2.</title>
        <authorList>
            <person name="Huang Y."/>
            <person name="Yan B."/>
        </authorList>
    </citation>
    <scope>NUCLEOTIDE SEQUENCE [LARGE SCALE GENOMIC DNA]</scope>
    <source>
        <strain evidence="3 4">SCAWS-G2</strain>
    </source>
</reference>
<dbReference type="PANTHER" id="PTHR43798">
    <property type="entry name" value="MONOACYLGLYCEROL LIPASE"/>
    <property type="match status" value="1"/>
</dbReference>
<dbReference type="OrthoDB" id="9805423at2"/>
<dbReference type="GO" id="GO:0016020">
    <property type="term" value="C:membrane"/>
    <property type="evidence" value="ECO:0007669"/>
    <property type="project" value="TreeGrafter"/>
</dbReference>